<protein>
    <recommendedName>
        <fullName evidence="5">Ig-like domain-containing protein</fullName>
    </recommendedName>
</protein>
<evidence type="ECO:0000256" key="1">
    <source>
        <dbReference type="ARBA" id="ARBA00022859"/>
    </source>
</evidence>
<dbReference type="PROSITE" id="PS50835">
    <property type="entry name" value="IG_LIKE"/>
    <property type="match status" value="1"/>
</dbReference>
<dbReference type="InterPro" id="IPR013783">
    <property type="entry name" value="Ig-like_fold"/>
</dbReference>
<gene>
    <name evidence="6" type="ORF">GDO78_017462</name>
</gene>
<dbReference type="Proteomes" id="UP000770717">
    <property type="component" value="Unassembled WGS sequence"/>
</dbReference>
<dbReference type="SUPFAM" id="SSF48726">
    <property type="entry name" value="Immunoglobulin"/>
    <property type="match status" value="1"/>
</dbReference>
<dbReference type="GO" id="GO:0005576">
    <property type="term" value="C:extracellular region"/>
    <property type="evidence" value="ECO:0007669"/>
    <property type="project" value="UniProtKB-ARBA"/>
</dbReference>
<keyword evidence="2" id="KW-1064">Adaptive immunity</keyword>
<dbReference type="GO" id="GO:0019814">
    <property type="term" value="C:immunoglobulin complex"/>
    <property type="evidence" value="ECO:0007669"/>
    <property type="project" value="UniProtKB-KW"/>
</dbReference>
<dbReference type="AlphaFoldDB" id="A0A8J6E614"/>
<organism evidence="6 7">
    <name type="scientific">Eleutherodactylus coqui</name>
    <name type="common">Puerto Rican coqui</name>
    <dbReference type="NCBI Taxonomy" id="57060"/>
    <lineage>
        <taxon>Eukaryota</taxon>
        <taxon>Metazoa</taxon>
        <taxon>Chordata</taxon>
        <taxon>Craniata</taxon>
        <taxon>Vertebrata</taxon>
        <taxon>Euteleostomi</taxon>
        <taxon>Amphibia</taxon>
        <taxon>Batrachia</taxon>
        <taxon>Anura</taxon>
        <taxon>Neobatrachia</taxon>
        <taxon>Hyloidea</taxon>
        <taxon>Eleutherodactylidae</taxon>
        <taxon>Eleutherodactylinae</taxon>
        <taxon>Eleutherodactylus</taxon>
        <taxon>Eleutherodactylus</taxon>
    </lineage>
</organism>
<dbReference type="Gene3D" id="2.60.40.10">
    <property type="entry name" value="Immunoglobulins"/>
    <property type="match status" value="1"/>
</dbReference>
<evidence type="ECO:0000259" key="5">
    <source>
        <dbReference type="PROSITE" id="PS50835"/>
    </source>
</evidence>
<dbReference type="Pfam" id="PF07686">
    <property type="entry name" value="V-set"/>
    <property type="match status" value="1"/>
</dbReference>
<keyword evidence="7" id="KW-1185">Reference proteome</keyword>
<keyword evidence="3" id="KW-1280">Immunoglobulin</keyword>
<keyword evidence="4" id="KW-0732">Signal</keyword>
<feature type="domain" description="Ig-like" evidence="5">
    <location>
        <begin position="22"/>
        <end position="114"/>
    </location>
</feature>
<dbReference type="SMART" id="SM00406">
    <property type="entry name" value="IGv"/>
    <property type="match status" value="1"/>
</dbReference>
<evidence type="ECO:0000313" key="7">
    <source>
        <dbReference type="Proteomes" id="UP000770717"/>
    </source>
</evidence>
<feature type="chain" id="PRO_5035325320" description="Ig-like domain-containing protein" evidence="4">
    <location>
        <begin position="21"/>
        <end position="119"/>
    </location>
</feature>
<reference evidence="6" key="1">
    <citation type="thesis" date="2020" institute="ProQuest LLC" country="789 East Eisenhower Parkway, Ann Arbor, MI, USA">
        <title>Comparative Genomics and Chromosome Evolution.</title>
        <authorList>
            <person name="Mudd A.B."/>
        </authorList>
    </citation>
    <scope>NUCLEOTIDE SEQUENCE</scope>
    <source>
        <strain evidence="6">HN-11 Male</strain>
        <tissue evidence="6">Kidney and liver</tissue>
    </source>
</reference>
<dbReference type="GO" id="GO:0002250">
    <property type="term" value="P:adaptive immune response"/>
    <property type="evidence" value="ECO:0007669"/>
    <property type="project" value="UniProtKB-KW"/>
</dbReference>
<dbReference type="OrthoDB" id="9905174at2759"/>
<feature type="signal peptide" evidence="4">
    <location>
        <begin position="1"/>
        <end position="20"/>
    </location>
</feature>
<dbReference type="InterPro" id="IPR036179">
    <property type="entry name" value="Ig-like_dom_sf"/>
</dbReference>
<accession>A0A8J6E614</accession>
<evidence type="ECO:0000313" key="6">
    <source>
        <dbReference type="EMBL" id="KAG9461277.1"/>
    </source>
</evidence>
<evidence type="ECO:0000256" key="4">
    <source>
        <dbReference type="SAM" id="SignalP"/>
    </source>
</evidence>
<evidence type="ECO:0000256" key="2">
    <source>
        <dbReference type="ARBA" id="ARBA00023130"/>
    </source>
</evidence>
<sequence>MASYILCICLLYVLDRPVESAPALNLKQTEIVQPGKSVELQCEVIGYNINDHHLNWVRQYPGTAAMEWIAAFRTGQTTYIHDSFKNRVTPSTRGSVGLLKIDNLVQSDSAIYYCARWTL</sequence>
<name>A0A8J6E614_ELECQ</name>
<evidence type="ECO:0000256" key="3">
    <source>
        <dbReference type="ARBA" id="ARBA00043265"/>
    </source>
</evidence>
<comment type="caution">
    <text evidence="6">The sequence shown here is derived from an EMBL/GenBank/DDBJ whole genome shotgun (WGS) entry which is preliminary data.</text>
</comment>
<dbReference type="InterPro" id="IPR007110">
    <property type="entry name" value="Ig-like_dom"/>
</dbReference>
<proteinExistence type="predicted"/>
<dbReference type="PANTHER" id="PTHR23266">
    <property type="entry name" value="IMMUNOGLOBULIN HEAVY CHAIN"/>
    <property type="match status" value="1"/>
</dbReference>
<dbReference type="InterPro" id="IPR050199">
    <property type="entry name" value="IgHV"/>
</dbReference>
<dbReference type="InterPro" id="IPR013106">
    <property type="entry name" value="Ig_V-set"/>
</dbReference>
<keyword evidence="1" id="KW-0391">Immunity</keyword>
<dbReference type="EMBL" id="WNTK01025022">
    <property type="protein sequence ID" value="KAG9461277.1"/>
    <property type="molecule type" value="Genomic_DNA"/>
</dbReference>